<name>A0A6S7FH93_9BURK</name>
<sequence>MEERGHENAHKSLSRAHFSVDDAGWRMLRQQRGQGVHDAPLSRERCARERVYDPVPVGAVGFVKYRGVLRSDGLQQASAKFADELRKGDVIGFIKLGFFQCDNFVVNDRVHNGAPRKGD</sequence>
<organism evidence="1 2">
    <name type="scientific">Achromobacter insolitus</name>
    <dbReference type="NCBI Taxonomy" id="217204"/>
    <lineage>
        <taxon>Bacteria</taxon>
        <taxon>Pseudomonadati</taxon>
        <taxon>Pseudomonadota</taxon>
        <taxon>Betaproteobacteria</taxon>
        <taxon>Burkholderiales</taxon>
        <taxon>Alcaligenaceae</taxon>
        <taxon>Achromobacter</taxon>
    </lineage>
</organism>
<evidence type="ECO:0000313" key="2">
    <source>
        <dbReference type="Proteomes" id="UP000494183"/>
    </source>
</evidence>
<evidence type="ECO:0000313" key="1">
    <source>
        <dbReference type="EMBL" id="CAB3936315.1"/>
    </source>
</evidence>
<accession>A0A6S7FH93</accession>
<dbReference type="Proteomes" id="UP000494183">
    <property type="component" value="Unassembled WGS sequence"/>
</dbReference>
<dbReference type="EMBL" id="CADILH010000008">
    <property type="protein sequence ID" value="CAB3936315.1"/>
    <property type="molecule type" value="Genomic_DNA"/>
</dbReference>
<keyword evidence="2" id="KW-1185">Reference proteome</keyword>
<protein>
    <submittedName>
        <fullName evidence="1">Uncharacterized protein</fullName>
    </submittedName>
</protein>
<dbReference type="AlphaFoldDB" id="A0A6S7FH93"/>
<proteinExistence type="predicted"/>
<gene>
    <name evidence="1" type="ORF">LMG6000_04819</name>
</gene>
<reference evidence="1 2" key="1">
    <citation type="submission" date="2020-04" db="EMBL/GenBank/DDBJ databases">
        <authorList>
            <person name="De Canck E."/>
        </authorList>
    </citation>
    <scope>NUCLEOTIDE SEQUENCE [LARGE SCALE GENOMIC DNA]</scope>
    <source>
        <strain evidence="1 2">LMG 6000</strain>
    </source>
</reference>